<name>A0A917UI94_9ACTN</name>
<protein>
    <submittedName>
        <fullName evidence="1">Uncharacterized protein</fullName>
    </submittedName>
</protein>
<dbReference type="PANTHER" id="PTHR42820:SF1">
    <property type="entry name" value="SHORT-CHAIN DEHYDROGENASE_REDUCTASE FAMILY PROTEIN"/>
    <property type="match status" value="1"/>
</dbReference>
<organism evidence="1 2">
    <name type="scientific">Streptomyces brasiliensis</name>
    <dbReference type="NCBI Taxonomy" id="1954"/>
    <lineage>
        <taxon>Bacteria</taxon>
        <taxon>Bacillati</taxon>
        <taxon>Actinomycetota</taxon>
        <taxon>Actinomycetes</taxon>
        <taxon>Kitasatosporales</taxon>
        <taxon>Streptomycetaceae</taxon>
        <taxon>Streptomyces</taxon>
    </lineage>
</organism>
<dbReference type="Proteomes" id="UP000657574">
    <property type="component" value="Unassembled WGS sequence"/>
</dbReference>
<dbReference type="SUPFAM" id="SSF51735">
    <property type="entry name" value="NAD(P)-binding Rossmann-fold domains"/>
    <property type="match status" value="1"/>
</dbReference>
<evidence type="ECO:0000313" key="2">
    <source>
        <dbReference type="Proteomes" id="UP000657574"/>
    </source>
</evidence>
<dbReference type="EMBL" id="BMQA01000064">
    <property type="protein sequence ID" value="GGJ60467.1"/>
    <property type="molecule type" value="Genomic_DNA"/>
</dbReference>
<gene>
    <name evidence="1" type="ORF">GCM10010121_083840</name>
</gene>
<dbReference type="Pfam" id="PF13561">
    <property type="entry name" value="adh_short_C2"/>
    <property type="match status" value="1"/>
</dbReference>
<sequence>MGHSIPGWRRFPQLSRPRSVNSVHPYQINTDMIQNQATYDLFAGKSGASKEEFAASSQAAMALPIPWVEPSDITHAVLFLASDEAKYITGVPLPVDGGNSLI</sequence>
<dbReference type="Gene3D" id="3.40.50.720">
    <property type="entry name" value="NAD(P)-binding Rossmann-like Domain"/>
    <property type="match status" value="1"/>
</dbReference>
<keyword evidence="2" id="KW-1185">Reference proteome</keyword>
<dbReference type="AlphaFoldDB" id="A0A917UI94"/>
<accession>A0A917UI94</accession>
<reference evidence="1" key="2">
    <citation type="submission" date="2020-09" db="EMBL/GenBank/DDBJ databases">
        <authorList>
            <person name="Sun Q."/>
            <person name="Ohkuma M."/>
        </authorList>
    </citation>
    <scope>NUCLEOTIDE SEQUENCE</scope>
    <source>
        <strain evidence="1">JCM 3086</strain>
    </source>
</reference>
<dbReference type="InterPro" id="IPR002347">
    <property type="entry name" value="SDR_fam"/>
</dbReference>
<dbReference type="PANTHER" id="PTHR42820">
    <property type="entry name" value="SHORT-CHAIN DEHYDROGENASE REDUCTASE"/>
    <property type="match status" value="1"/>
</dbReference>
<evidence type="ECO:0000313" key="1">
    <source>
        <dbReference type="EMBL" id="GGJ60467.1"/>
    </source>
</evidence>
<proteinExistence type="predicted"/>
<comment type="caution">
    <text evidence="1">The sequence shown here is derived from an EMBL/GenBank/DDBJ whole genome shotgun (WGS) entry which is preliminary data.</text>
</comment>
<dbReference type="InterPro" id="IPR036291">
    <property type="entry name" value="NAD(P)-bd_dom_sf"/>
</dbReference>
<reference evidence="1" key="1">
    <citation type="journal article" date="2014" name="Int. J. Syst. Evol. Microbiol.">
        <title>Complete genome sequence of Corynebacterium casei LMG S-19264T (=DSM 44701T), isolated from a smear-ripened cheese.</title>
        <authorList>
            <consortium name="US DOE Joint Genome Institute (JGI-PGF)"/>
            <person name="Walter F."/>
            <person name="Albersmeier A."/>
            <person name="Kalinowski J."/>
            <person name="Ruckert C."/>
        </authorList>
    </citation>
    <scope>NUCLEOTIDE SEQUENCE</scope>
    <source>
        <strain evidence="1">JCM 3086</strain>
    </source>
</reference>